<dbReference type="InterPro" id="IPR008929">
    <property type="entry name" value="Chondroitin_lyas"/>
</dbReference>
<dbReference type="Proteomes" id="UP000337909">
    <property type="component" value="Unassembled WGS sequence"/>
</dbReference>
<protein>
    <submittedName>
        <fullName evidence="7">Uncharacterized protein</fullName>
    </submittedName>
</protein>
<dbReference type="GO" id="GO:0042597">
    <property type="term" value="C:periplasmic space"/>
    <property type="evidence" value="ECO:0007669"/>
    <property type="project" value="UniProtKB-SubCell"/>
</dbReference>
<dbReference type="Gene3D" id="1.50.10.100">
    <property type="entry name" value="Chondroitin AC/alginate lyase"/>
    <property type="match status" value="1"/>
</dbReference>
<dbReference type="SUPFAM" id="SSF48230">
    <property type="entry name" value="Chondroitin AC/alginate lyase"/>
    <property type="match status" value="1"/>
</dbReference>
<evidence type="ECO:0000256" key="4">
    <source>
        <dbReference type="ARBA" id="ARBA00023239"/>
    </source>
</evidence>
<sequence>MDQPNRNWWEIPDFDSRLGDIKMVWETSRLDWLLAFAQRAKAGESYYLSQLDSWLADWCANNPPYKGVNWKCGQEASIRVMHLAMASLILEQTGEATIALLELIKQHLKRIAPTLSYAMAQDNNHGTSEAAALFIGGSLLTHNGQAEGAEWVRQGYKWLENRAERLIEVDGSFSQYSLNYHRVMLDTFSMVEVWRRHLNLSKLSDTWYSRAAAATIWLRAMVREENGDAPNLGANDGARLLQLSRSDYRDFRPSVQLAMNLFLGKNAYGEGSWNEPAGWLGLKESVDRADPQVSQVFDKGGFAVLRNTYAMVMLRYPRFRFRPSQADALHVDLWVGASNLLRDAGTYSYNTEAKWLNYFPGTAAHNTVQFDSRDQMPRISRFLFGNWLKTSYVEPLHTEESVASFAAGYKDASGAAHKRKVMLTDNSLTVVDQISGFKQKAVLHWRLMPGSWHLEGNRLTCGDHVIEVHGTMPIVRLEMVEGWESLYYLDKTEVPVLELEVNQSGSLTTEYRWSL</sequence>
<evidence type="ECO:0000256" key="1">
    <source>
        <dbReference type="ARBA" id="ARBA00004418"/>
    </source>
</evidence>
<name>A0A5E6ZMJ1_PSEFL</name>
<dbReference type="Pfam" id="PF16889">
    <property type="entry name" value="Hepar_II_III_N"/>
    <property type="match status" value="1"/>
</dbReference>
<evidence type="ECO:0000256" key="3">
    <source>
        <dbReference type="ARBA" id="ARBA00022764"/>
    </source>
</evidence>
<reference evidence="7 8" key="1">
    <citation type="submission" date="2019-09" db="EMBL/GenBank/DDBJ databases">
        <authorList>
            <person name="Chandra G."/>
            <person name="Truman W A."/>
        </authorList>
    </citation>
    <scope>NUCLEOTIDE SEQUENCE [LARGE SCALE GENOMIC DNA]</scope>
    <source>
        <strain evidence="7">PS691</strain>
    </source>
</reference>
<keyword evidence="2" id="KW-0732">Signal</keyword>
<organism evidence="7 8">
    <name type="scientific">Pseudomonas fluorescens</name>
    <dbReference type="NCBI Taxonomy" id="294"/>
    <lineage>
        <taxon>Bacteria</taxon>
        <taxon>Pseudomonadati</taxon>
        <taxon>Pseudomonadota</taxon>
        <taxon>Gammaproteobacteria</taxon>
        <taxon>Pseudomonadales</taxon>
        <taxon>Pseudomonadaceae</taxon>
        <taxon>Pseudomonas</taxon>
    </lineage>
</organism>
<evidence type="ECO:0000256" key="2">
    <source>
        <dbReference type="ARBA" id="ARBA00022729"/>
    </source>
</evidence>
<dbReference type="EMBL" id="CABVHQ010000001">
    <property type="protein sequence ID" value="VVN65197.1"/>
    <property type="molecule type" value="Genomic_DNA"/>
</dbReference>
<feature type="domain" description="Heparin-sulfate lyase N-terminal" evidence="6">
    <location>
        <begin position="23"/>
        <end position="193"/>
    </location>
</feature>
<dbReference type="InterPro" id="IPR012480">
    <property type="entry name" value="Hepar_II_III_C"/>
</dbReference>
<evidence type="ECO:0000313" key="7">
    <source>
        <dbReference type="EMBL" id="VVN65197.1"/>
    </source>
</evidence>
<feature type="domain" description="Heparinase II/III-like C-terminal" evidence="5">
    <location>
        <begin position="294"/>
        <end position="451"/>
    </location>
</feature>
<dbReference type="Pfam" id="PF07940">
    <property type="entry name" value="Hepar_II_III_C"/>
    <property type="match status" value="1"/>
</dbReference>
<evidence type="ECO:0000259" key="6">
    <source>
        <dbReference type="Pfam" id="PF16889"/>
    </source>
</evidence>
<dbReference type="InterPro" id="IPR031680">
    <property type="entry name" value="Hepar_II_III_N"/>
</dbReference>
<dbReference type="PANTHER" id="PTHR39210:SF1">
    <property type="entry name" value="HEPARIN-SULFATE LYASE"/>
    <property type="match status" value="1"/>
</dbReference>
<dbReference type="AlphaFoldDB" id="A0A5E6ZMJ1"/>
<keyword evidence="3" id="KW-0574">Periplasm</keyword>
<accession>A0A5E6ZMJ1</accession>
<keyword evidence="4" id="KW-0456">Lyase</keyword>
<dbReference type="Gene3D" id="2.70.98.70">
    <property type="match status" value="1"/>
</dbReference>
<proteinExistence type="predicted"/>
<dbReference type="PANTHER" id="PTHR39210">
    <property type="entry name" value="HEPARIN-SULFATE LYASE"/>
    <property type="match status" value="1"/>
</dbReference>
<evidence type="ECO:0000313" key="8">
    <source>
        <dbReference type="Proteomes" id="UP000337909"/>
    </source>
</evidence>
<evidence type="ECO:0000259" key="5">
    <source>
        <dbReference type="Pfam" id="PF07940"/>
    </source>
</evidence>
<comment type="subcellular location">
    <subcellularLocation>
        <location evidence="1">Periplasm</location>
    </subcellularLocation>
</comment>
<dbReference type="GO" id="GO:0016829">
    <property type="term" value="F:lyase activity"/>
    <property type="evidence" value="ECO:0007669"/>
    <property type="project" value="UniProtKB-KW"/>
</dbReference>
<dbReference type="RefSeq" id="WP_224788142.1">
    <property type="nucleotide sequence ID" value="NZ_CABVHQ010000001.1"/>
</dbReference>
<gene>
    <name evidence="7" type="ORF">PS691_00049</name>
</gene>